<dbReference type="Pfam" id="PF00753">
    <property type="entry name" value="Lactamase_B"/>
    <property type="match status" value="1"/>
</dbReference>
<proteinExistence type="predicted"/>
<feature type="chain" id="PRO_5003195259" description="Metallo-beta-lactamase domain-containing protein" evidence="1">
    <location>
        <begin position="17"/>
        <end position="332"/>
    </location>
</feature>
<dbReference type="Proteomes" id="UP000002668">
    <property type="component" value="Genome"/>
</dbReference>
<dbReference type="Gene3D" id="3.60.15.10">
    <property type="entry name" value="Ribonuclease Z/Hydroxyacylglutathione hydrolase-like"/>
    <property type="match status" value="1"/>
</dbReference>
<reference evidence="4" key="1">
    <citation type="journal article" date="2011" name="Nat. Commun.">
        <title>Effector diversification within compartments of the Leptosphaeria maculans genome affected by Repeat-Induced Point mutations.</title>
        <authorList>
            <person name="Rouxel T."/>
            <person name="Grandaubert J."/>
            <person name="Hane J.K."/>
            <person name="Hoede C."/>
            <person name="van de Wouw A.P."/>
            <person name="Couloux A."/>
            <person name="Dominguez V."/>
            <person name="Anthouard V."/>
            <person name="Bally P."/>
            <person name="Bourras S."/>
            <person name="Cozijnsen A.J."/>
            <person name="Ciuffetti L.M."/>
            <person name="Degrave A."/>
            <person name="Dilmaghani A."/>
            <person name="Duret L."/>
            <person name="Fudal I."/>
            <person name="Goodwin S.B."/>
            <person name="Gout L."/>
            <person name="Glaser N."/>
            <person name="Linglin J."/>
            <person name="Kema G.H.J."/>
            <person name="Lapalu N."/>
            <person name="Lawrence C.B."/>
            <person name="May K."/>
            <person name="Meyer M."/>
            <person name="Ollivier B."/>
            <person name="Poulain J."/>
            <person name="Schoch C.L."/>
            <person name="Simon A."/>
            <person name="Spatafora J.W."/>
            <person name="Stachowiak A."/>
            <person name="Turgeon B.G."/>
            <person name="Tyler B.M."/>
            <person name="Vincent D."/>
            <person name="Weissenbach J."/>
            <person name="Amselem J."/>
            <person name="Quesneville H."/>
            <person name="Oliver R.P."/>
            <person name="Wincker P."/>
            <person name="Balesdent M.-H."/>
            <person name="Howlett B.J."/>
        </authorList>
    </citation>
    <scope>NUCLEOTIDE SEQUENCE [LARGE SCALE GENOMIC DNA]</scope>
    <source>
        <strain evidence="4">JN3 / isolate v23.1.3 / race Av1-4-5-6-7-8</strain>
    </source>
</reference>
<gene>
    <name evidence="3" type="ORF">LEMA_P003530.1</name>
</gene>
<feature type="domain" description="Metallo-beta-lactamase" evidence="2">
    <location>
        <begin position="41"/>
        <end position="233"/>
    </location>
</feature>
<dbReference type="eggNOG" id="ENOG502SIX1">
    <property type="taxonomic scope" value="Eukaryota"/>
</dbReference>
<dbReference type="VEuPathDB" id="FungiDB:LEMA_P003530.1"/>
<protein>
    <recommendedName>
        <fullName evidence="2">Metallo-beta-lactamase domain-containing protein</fullName>
    </recommendedName>
</protein>
<dbReference type="AlphaFoldDB" id="E5AEC7"/>
<organism evidence="3 4">
    <name type="scientific">Leptosphaeria maculans (strain JN3 / isolate v23.1.3 / race Av1-4-5-6-7-8)</name>
    <name type="common">Blackleg fungus</name>
    <name type="synonym">Phoma lingam</name>
    <dbReference type="NCBI Taxonomy" id="985895"/>
    <lineage>
        <taxon>Eukaryota</taxon>
        <taxon>Fungi</taxon>
        <taxon>Dikarya</taxon>
        <taxon>Ascomycota</taxon>
        <taxon>Pezizomycotina</taxon>
        <taxon>Dothideomycetes</taxon>
        <taxon>Pleosporomycetidae</taxon>
        <taxon>Pleosporales</taxon>
        <taxon>Pleosporineae</taxon>
        <taxon>Leptosphaeriaceae</taxon>
        <taxon>Plenodomus</taxon>
        <taxon>Plenodomus lingam/Leptosphaeria maculans species complex</taxon>
    </lineage>
</organism>
<evidence type="ECO:0000313" key="4">
    <source>
        <dbReference type="Proteomes" id="UP000002668"/>
    </source>
</evidence>
<keyword evidence="4" id="KW-1185">Reference proteome</keyword>
<dbReference type="InterPro" id="IPR036866">
    <property type="entry name" value="RibonucZ/Hydroxyglut_hydro"/>
</dbReference>
<dbReference type="GeneID" id="13290748"/>
<dbReference type="InterPro" id="IPR001279">
    <property type="entry name" value="Metallo-B-lactamas"/>
</dbReference>
<dbReference type="PANTHER" id="PTHR42951:SF14">
    <property type="entry name" value="METALLO-BETA-LACTAMASE SUPERFAMILY PROTEIN"/>
    <property type="match status" value="1"/>
</dbReference>
<dbReference type="InParanoid" id="E5AEC7"/>
<evidence type="ECO:0000256" key="1">
    <source>
        <dbReference type="SAM" id="SignalP"/>
    </source>
</evidence>
<dbReference type="CDD" id="cd07739">
    <property type="entry name" value="metallo-hydrolase-like_MBL-fold"/>
    <property type="match status" value="1"/>
</dbReference>
<sequence>MLKNILLWAVVGVASAAPSKHSGPKNQLQVKTFVNGGQSFDTVSSLIIGSEAAVISNLPLAIPQAQNLAAWVRNTTNKPLTAAFITHFHPDHYLSGAAFFEQFPDVPLYANAKAIGHMQNEVADVSVFWANVFGRENISVTPRVPIPYNYSFFTLPGDEASPIQLLTPVSSDTVDETLFWIPSISTLIAGDSVFGASFHVWVSDLLTPALTSAWLSTLDFIEKLKPKMIIPGHSVTNIGFGPSRDLQHTRKYLSSFQRQIESKGLDFYTPEEIVALFDKEFPGVAQNPLSTTPALILNFTGQEFGRGGSRFAHHVDLRSYANATELSGWRLH</sequence>
<dbReference type="HOGENOM" id="CLU_054962_0_0_1"/>
<keyword evidence="1" id="KW-0732">Signal</keyword>
<evidence type="ECO:0000313" key="3">
    <source>
        <dbReference type="EMBL" id="CBY01566.1"/>
    </source>
</evidence>
<dbReference type="SUPFAM" id="SSF56281">
    <property type="entry name" value="Metallo-hydrolase/oxidoreductase"/>
    <property type="match status" value="1"/>
</dbReference>
<evidence type="ECO:0000259" key="2">
    <source>
        <dbReference type="SMART" id="SM00849"/>
    </source>
</evidence>
<dbReference type="OMA" id="CSIDVDH"/>
<dbReference type="STRING" id="985895.E5AEC7"/>
<feature type="signal peptide" evidence="1">
    <location>
        <begin position="1"/>
        <end position="16"/>
    </location>
</feature>
<dbReference type="OrthoDB" id="536211at2759"/>
<dbReference type="SMART" id="SM00849">
    <property type="entry name" value="Lactamase_B"/>
    <property type="match status" value="1"/>
</dbReference>
<name>E5AEC7_LEPMJ</name>
<dbReference type="PANTHER" id="PTHR42951">
    <property type="entry name" value="METALLO-BETA-LACTAMASE DOMAIN-CONTAINING"/>
    <property type="match status" value="1"/>
</dbReference>
<dbReference type="EMBL" id="FP929139">
    <property type="protein sequence ID" value="CBY01566.1"/>
    <property type="molecule type" value="Genomic_DNA"/>
</dbReference>
<dbReference type="InterPro" id="IPR050855">
    <property type="entry name" value="NDM-1-like"/>
</dbReference>
<accession>E5AEC7</accession>